<accession>A0A6A6GIT8</accession>
<organism evidence="1 2">
    <name type="scientific">Elsinoe ampelina</name>
    <dbReference type="NCBI Taxonomy" id="302913"/>
    <lineage>
        <taxon>Eukaryota</taxon>
        <taxon>Fungi</taxon>
        <taxon>Dikarya</taxon>
        <taxon>Ascomycota</taxon>
        <taxon>Pezizomycotina</taxon>
        <taxon>Dothideomycetes</taxon>
        <taxon>Dothideomycetidae</taxon>
        <taxon>Myriangiales</taxon>
        <taxon>Elsinoaceae</taxon>
        <taxon>Elsinoe</taxon>
    </lineage>
</organism>
<reference evidence="2" key="1">
    <citation type="journal article" date="2020" name="Stud. Mycol.">
        <title>101 Dothideomycetes genomes: A test case for predicting lifestyles and emergence of pathogens.</title>
        <authorList>
            <person name="Haridas S."/>
            <person name="Albert R."/>
            <person name="Binder M."/>
            <person name="Bloem J."/>
            <person name="LaButti K."/>
            <person name="Salamov A."/>
            <person name="Andreopoulos B."/>
            <person name="Baker S."/>
            <person name="Barry K."/>
            <person name="Bills G."/>
            <person name="Bluhm B."/>
            <person name="Cannon C."/>
            <person name="Castanera R."/>
            <person name="Culley D."/>
            <person name="Daum C."/>
            <person name="Ezra D."/>
            <person name="Gonzalez J."/>
            <person name="Henrissat B."/>
            <person name="Kuo A."/>
            <person name="Liang C."/>
            <person name="Lipzen A."/>
            <person name="Lutzoni F."/>
            <person name="Magnuson J."/>
            <person name="Mondo S."/>
            <person name="Nolan M."/>
            <person name="Ohm R."/>
            <person name="Pangilinan J."/>
            <person name="Park H.-J."/>
            <person name="Ramirez L."/>
            <person name="Alfaro M."/>
            <person name="Sun H."/>
            <person name="Tritt A."/>
            <person name="Yoshinaga Y."/>
            <person name="Zwiers L.-H."/>
            <person name="Turgeon B."/>
            <person name="Goodwin S."/>
            <person name="Spatafora J."/>
            <person name="Crous P."/>
            <person name="Grigoriev I."/>
        </authorList>
    </citation>
    <scope>NUCLEOTIDE SEQUENCE [LARGE SCALE GENOMIC DNA]</scope>
    <source>
        <strain evidence="2">CECT 20119</strain>
    </source>
</reference>
<name>A0A6A6GIT8_9PEZI</name>
<dbReference type="Proteomes" id="UP000799538">
    <property type="component" value="Unassembled WGS sequence"/>
</dbReference>
<protein>
    <submittedName>
        <fullName evidence="1">Uncharacterized protein</fullName>
    </submittedName>
</protein>
<dbReference type="EMBL" id="ML992503">
    <property type="protein sequence ID" value="KAF2225567.1"/>
    <property type="molecule type" value="Genomic_DNA"/>
</dbReference>
<dbReference type="AlphaFoldDB" id="A0A6A6GIT8"/>
<evidence type="ECO:0000313" key="2">
    <source>
        <dbReference type="Proteomes" id="UP000799538"/>
    </source>
</evidence>
<proteinExistence type="predicted"/>
<gene>
    <name evidence="1" type="ORF">BDZ85DRAFT_68305</name>
</gene>
<keyword evidence="2" id="KW-1185">Reference proteome</keyword>
<evidence type="ECO:0000313" key="1">
    <source>
        <dbReference type="EMBL" id="KAF2225567.1"/>
    </source>
</evidence>
<sequence length="172" mass="18984">MMHDHLIKISEPRLYSSLIVGGGRACSPSLLGQEWSGLGGGVIDDSSTGVTDGDRSLLLTCSILQHHYADLEPRFGSTFQKTTRSIIMHVLPSENCTNLVFVRERALVSLDPRFAAPTAALSHVQTLLGYKACMRENLCTNPGAPSHMVPDWRVWTGRRSRNRSAREHCHST</sequence>